<reference evidence="3" key="1">
    <citation type="submission" date="2018-05" db="EMBL/GenBank/DDBJ databases">
        <authorList>
            <person name="Lanie J.A."/>
            <person name="Ng W.-L."/>
            <person name="Kazmierczak K.M."/>
            <person name="Andrzejewski T.M."/>
            <person name="Davidsen T.M."/>
            <person name="Wayne K.J."/>
            <person name="Tettelin H."/>
            <person name="Glass J.I."/>
            <person name="Rusch D."/>
            <person name="Podicherti R."/>
            <person name="Tsui H.-C.T."/>
            <person name="Winkler M.E."/>
        </authorList>
    </citation>
    <scope>NUCLEOTIDE SEQUENCE</scope>
</reference>
<sequence>MELKGKTCIITGASSGIGESLAREMAAQGATVVLAARRQEKLDKITHEINNSGGNALALRTDLTDPNQCRTLITNTIETYEHLDILVLNAGVSMWTPFENIEDVSFFEEIMATNYMGAVHCVHAALPHLKTVRGMIVNCSTAQALIGFSNHSGYVASKHAIHGFLDTLDMEQEGSIQFLEVIMGWIRGTNLRSNAFGDHGRKMGETKREHSSNSVGLEECTNGIIRGIINEKKTVYIPWKLRLVPFLDLFMKGYIRRKIIRAVRSE</sequence>
<dbReference type="AlphaFoldDB" id="A0A381RE04"/>
<dbReference type="PRINTS" id="PR00080">
    <property type="entry name" value="SDRFAMILY"/>
</dbReference>
<evidence type="ECO:0000313" key="3">
    <source>
        <dbReference type="EMBL" id="SUZ89178.1"/>
    </source>
</evidence>
<gene>
    <name evidence="3" type="ORF">METZ01_LOCUS42032</name>
</gene>
<dbReference type="GO" id="GO:0016020">
    <property type="term" value="C:membrane"/>
    <property type="evidence" value="ECO:0007669"/>
    <property type="project" value="TreeGrafter"/>
</dbReference>
<evidence type="ECO:0008006" key="4">
    <source>
        <dbReference type="Google" id="ProtNLM"/>
    </source>
</evidence>
<evidence type="ECO:0000256" key="1">
    <source>
        <dbReference type="ARBA" id="ARBA00006484"/>
    </source>
</evidence>
<organism evidence="3">
    <name type="scientific">marine metagenome</name>
    <dbReference type="NCBI Taxonomy" id="408172"/>
    <lineage>
        <taxon>unclassified sequences</taxon>
        <taxon>metagenomes</taxon>
        <taxon>ecological metagenomes</taxon>
    </lineage>
</organism>
<accession>A0A381RE04</accession>
<name>A0A381RE04_9ZZZZ</name>
<dbReference type="EMBL" id="UINC01001807">
    <property type="protein sequence ID" value="SUZ89178.1"/>
    <property type="molecule type" value="Genomic_DNA"/>
</dbReference>
<dbReference type="NCBIfam" id="NF004825">
    <property type="entry name" value="PRK06181.1"/>
    <property type="match status" value="1"/>
</dbReference>
<dbReference type="GO" id="GO:0016491">
    <property type="term" value="F:oxidoreductase activity"/>
    <property type="evidence" value="ECO:0007669"/>
    <property type="project" value="UniProtKB-KW"/>
</dbReference>
<comment type="similarity">
    <text evidence="1">Belongs to the short-chain dehydrogenases/reductases (SDR) family.</text>
</comment>
<keyword evidence="2" id="KW-0560">Oxidoreductase</keyword>
<dbReference type="SUPFAM" id="SSF51735">
    <property type="entry name" value="NAD(P)-binding Rossmann-fold domains"/>
    <property type="match status" value="1"/>
</dbReference>
<dbReference type="PANTHER" id="PTHR44196:SF1">
    <property type="entry name" value="DEHYDROGENASE_REDUCTASE SDR FAMILY MEMBER 7B"/>
    <property type="match status" value="1"/>
</dbReference>
<dbReference type="PRINTS" id="PR00081">
    <property type="entry name" value="GDHRDH"/>
</dbReference>
<dbReference type="Gene3D" id="3.40.50.720">
    <property type="entry name" value="NAD(P)-binding Rossmann-like Domain"/>
    <property type="match status" value="1"/>
</dbReference>
<evidence type="ECO:0000256" key="2">
    <source>
        <dbReference type="ARBA" id="ARBA00023002"/>
    </source>
</evidence>
<dbReference type="PANTHER" id="PTHR44196">
    <property type="entry name" value="DEHYDROGENASE/REDUCTASE SDR FAMILY MEMBER 7B"/>
    <property type="match status" value="1"/>
</dbReference>
<proteinExistence type="inferred from homology"/>
<dbReference type="InterPro" id="IPR002347">
    <property type="entry name" value="SDR_fam"/>
</dbReference>
<protein>
    <recommendedName>
        <fullName evidence="4">Short chain dehydrogenase</fullName>
    </recommendedName>
</protein>
<dbReference type="Pfam" id="PF00106">
    <property type="entry name" value="adh_short"/>
    <property type="match status" value="1"/>
</dbReference>
<dbReference type="InterPro" id="IPR036291">
    <property type="entry name" value="NAD(P)-bd_dom_sf"/>
</dbReference>